<evidence type="ECO:0000313" key="3">
    <source>
        <dbReference type="Proteomes" id="UP001176961"/>
    </source>
</evidence>
<accession>A0AA36HH16</accession>
<protein>
    <recommendedName>
        <fullName evidence="4">Secreted protein</fullName>
    </recommendedName>
</protein>
<comment type="caution">
    <text evidence="2">The sequence shown here is derived from an EMBL/GenBank/DDBJ whole genome shotgun (WGS) entry which is preliminary data.</text>
</comment>
<feature type="chain" id="PRO_5041467552" description="Secreted protein" evidence="1">
    <location>
        <begin position="25"/>
        <end position="179"/>
    </location>
</feature>
<feature type="signal peptide" evidence="1">
    <location>
        <begin position="1"/>
        <end position="24"/>
    </location>
</feature>
<keyword evidence="1" id="KW-0732">Signal</keyword>
<dbReference type="AlphaFoldDB" id="A0AA36HH16"/>
<proteinExistence type="predicted"/>
<dbReference type="Proteomes" id="UP001176961">
    <property type="component" value="Unassembled WGS sequence"/>
</dbReference>
<evidence type="ECO:0000313" key="2">
    <source>
        <dbReference type="EMBL" id="CAJ0610547.1"/>
    </source>
</evidence>
<dbReference type="EMBL" id="CATQJL010000326">
    <property type="protein sequence ID" value="CAJ0610547.1"/>
    <property type="molecule type" value="Genomic_DNA"/>
</dbReference>
<sequence length="179" mass="20753">MVTLKHTISVCLYLHLLINKFVQSSCWCIVARPDTGQSVAALATEGILTELFRSRNRFSSKKFLLKAQHLLYTEKHRRFSSLPKSKFDCRKVRFDSDLFSTTTLPMAATFTMAWPQRCTSHSLQDEKEVLFSSSFEVHLPIILNDYVQKTTSYTKLREHQCVKGTWLSPLGIYHKHSHR</sequence>
<gene>
    <name evidence="2" type="ORF">CYNAS_LOCUS22530</name>
</gene>
<organism evidence="2 3">
    <name type="scientific">Cylicocyclus nassatus</name>
    <name type="common">Nematode worm</name>
    <dbReference type="NCBI Taxonomy" id="53992"/>
    <lineage>
        <taxon>Eukaryota</taxon>
        <taxon>Metazoa</taxon>
        <taxon>Ecdysozoa</taxon>
        <taxon>Nematoda</taxon>
        <taxon>Chromadorea</taxon>
        <taxon>Rhabditida</taxon>
        <taxon>Rhabditina</taxon>
        <taxon>Rhabditomorpha</taxon>
        <taxon>Strongyloidea</taxon>
        <taxon>Strongylidae</taxon>
        <taxon>Cylicocyclus</taxon>
    </lineage>
</organism>
<evidence type="ECO:0008006" key="4">
    <source>
        <dbReference type="Google" id="ProtNLM"/>
    </source>
</evidence>
<keyword evidence="3" id="KW-1185">Reference proteome</keyword>
<reference evidence="2" key="1">
    <citation type="submission" date="2023-07" db="EMBL/GenBank/DDBJ databases">
        <authorList>
            <consortium name="CYATHOMIX"/>
        </authorList>
    </citation>
    <scope>NUCLEOTIDE SEQUENCE</scope>
    <source>
        <strain evidence="2">N/A</strain>
    </source>
</reference>
<evidence type="ECO:0000256" key="1">
    <source>
        <dbReference type="SAM" id="SignalP"/>
    </source>
</evidence>
<name>A0AA36HH16_CYLNA</name>